<dbReference type="GO" id="GO:0046872">
    <property type="term" value="F:metal ion binding"/>
    <property type="evidence" value="ECO:0007669"/>
    <property type="project" value="UniProtKB-KW"/>
</dbReference>
<dbReference type="InterPro" id="IPR050705">
    <property type="entry name" value="Cytochrome_P450_3A"/>
</dbReference>
<protein>
    <recommendedName>
        <fullName evidence="16">Cytochrome P450</fullName>
    </recommendedName>
</protein>
<feature type="transmembrane region" description="Helical" evidence="13">
    <location>
        <begin position="222"/>
        <end position="239"/>
    </location>
</feature>
<keyword evidence="4 10" id="KW-0349">Heme</keyword>
<evidence type="ECO:0008006" key="16">
    <source>
        <dbReference type="Google" id="ProtNLM"/>
    </source>
</evidence>
<keyword evidence="6" id="KW-0256">Endoplasmic reticulum</keyword>
<organism evidence="14 15">
    <name type="scientific">Batillaria attramentaria</name>
    <dbReference type="NCBI Taxonomy" id="370345"/>
    <lineage>
        <taxon>Eukaryota</taxon>
        <taxon>Metazoa</taxon>
        <taxon>Spiralia</taxon>
        <taxon>Lophotrochozoa</taxon>
        <taxon>Mollusca</taxon>
        <taxon>Gastropoda</taxon>
        <taxon>Caenogastropoda</taxon>
        <taxon>Sorbeoconcha</taxon>
        <taxon>Cerithioidea</taxon>
        <taxon>Batillariidae</taxon>
        <taxon>Batillaria</taxon>
    </lineage>
</organism>
<dbReference type="Pfam" id="PF00067">
    <property type="entry name" value="p450"/>
    <property type="match status" value="1"/>
</dbReference>
<evidence type="ECO:0000256" key="3">
    <source>
        <dbReference type="ARBA" id="ARBA00010617"/>
    </source>
</evidence>
<feature type="compositionally biased region" description="Low complexity" evidence="12">
    <location>
        <begin position="507"/>
        <end position="517"/>
    </location>
</feature>
<evidence type="ECO:0000256" key="11">
    <source>
        <dbReference type="RuleBase" id="RU000461"/>
    </source>
</evidence>
<name>A0ABD0LQ15_9CAEN</name>
<feature type="region of interest" description="Disordered" evidence="12">
    <location>
        <begin position="494"/>
        <end position="517"/>
    </location>
</feature>
<keyword evidence="11" id="KW-0503">Monooxygenase</keyword>
<dbReference type="InterPro" id="IPR036396">
    <property type="entry name" value="Cyt_P450_sf"/>
</dbReference>
<evidence type="ECO:0000256" key="1">
    <source>
        <dbReference type="ARBA" id="ARBA00004174"/>
    </source>
</evidence>
<dbReference type="PRINTS" id="PR00463">
    <property type="entry name" value="EP450I"/>
</dbReference>
<dbReference type="Gene3D" id="1.10.630.10">
    <property type="entry name" value="Cytochrome P450"/>
    <property type="match status" value="1"/>
</dbReference>
<evidence type="ECO:0000313" key="14">
    <source>
        <dbReference type="EMBL" id="KAK7501241.1"/>
    </source>
</evidence>
<dbReference type="PANTHER" id="PTHR24302:SF15">
    <property type="entry name" value="FATTY-ACID PEROXYGENASE"/>
    <property type="match status" value="1"/>
</dbReference>
<dbReference type="GO" id="GO:0005789">
    <property type="term" value="C:endoplasmic reticulum membrane"/>
    <property type="evidence" value="ECO:0007669"/>
    <property type="project" value="UniProtKB-SubCell"/>
</dbReference>
<keyword evidence="6" id="KW-0492">Microsome</keyword>
<gene>
    <name evidence="14" type="ORF">BaRGS_00007366</name>
</gene>
<dbReference type="InterPro" id="IPR017972">
    <property type="entry name" value="Cyt_P450_CS"/>
</dbReference>
<evidence type="ECO:0000256" key="9">
    <source>
        <dbReference type="ARBA" id="ARBA00043906"/>
    </source>
</evidence>
<keyword evidence="5 10" id="KW-0479">Metal-binding</keyword>
<dbReference type="FunFam" id="1.10.630.10:FF:000042">
    <property type="entry name" value="Cytochrome P450"/>
    <property type="match status" value="1"/>
</dbReference>
<comment type="function">
    <text evidence="9">Cytochromes P450 are a group of heme-thiolate monooxygenases. They oxidize a variety of structurally unrelated compounds, including steroids, fatty acids, and xenobiotics.</text>
</comment>
<dbReference type="PANTHER" id="PTHR24302">
    <property type="entry name" value="CYTOCHROME P450 FAMILY 3"/>
    <property type="match status" value="1"/>
</dbReference>
<evidence type="ECO:0000256" key="2">
    <source>
        <dbReference type="ARBA" id="ARBA00004406"/>
    </source>
</evidence>
<comment type="caution">
    <text evidence="14">The sequence shown here is derived from an EMBL/GenBank/DDBJ whole genome shotgun (WGS) entry which is preliminary data.</text>
</comment>
<proteinExistence type="inferred from homology"/>
<feature type="transmembrane region" description="Helical" evidence="13">
    <location>
        <begin position="6"/>
        <end position="26"/>
    </location>
</feature>
<evidence type="ECO:0000256" key="6">
    <source>
        <dbReference type="ARBA" id="ARBA00022848"/>
    </source>
</evidence>
<evidence type="ECO:0000256" key="10">
    <source>
        <dbReference type="PIRSR" id="PIRSR602401-1"/>
    </source>
</evidence>
<dbReference type="SUPFAM" id="SSF48264">
    <property type="entry name" value="Cytochrome P450"/>
    <property type="match status" value="1"/>
</dbReference>
<comment type="cofactor">
    <cofactor evidence="10">
        <name>heme</name>
        <dbReference type="ChEBI" id="CHEBI:30413"/>
    </cofactor>
</comment>
<dbReference type="Proteomes" id="UP001519460">
    <property type="component" value="Unassembled WGS sequence"/>
</dbReference>
<keyword evidence="13" id="KW-1133">Transmembrane helix</keyword>
<dbReference type="EMBL" id="JACVVK020000032">
    <property type="protein sequence ID" value="KAK7501241.1"/>
    <property type="molecule type" value="Genomic_DNA"/>
</dbReference>
<dbReference type="PROSITE" id="PS00086">
    <property type="entry name" value="CYTOCHROME_P450"/>
    <property type="match status" value="1"/>
</dbReference>
<accession>A0ABD0LQ15</accession>
<evidence type="ECO:0000256" key="5">
    <source>
        <dbReference type="ARBA" id="ARBA00022723"/>
    </source>
</evidence>
<dbReference type="PRINTS" id="PR00385">
    <property type="entry name" value="P450"/>
</dbReference>
<dbReference type="GO" id="GO:0004497">
    <property type="term" value="F:monooxygenase activity"/>
    <property type="evidence" value="ECO:0007669"/>
    <property type="project" value="UniProtKB-KW"/>
</dbReference>
<evidence type="ECO:0000256" key="8">
    <source>
        <dbReference type="ARBA" id="ARBA00023004"/>
    </source>
</evidence>
<evidence type="ECO:0000313" key="15">
    <source>
        <dbReference type="Proteomes" id="UP001519460"/>
    </source>
</evidence>
<keyword evidence="13" id="KW-0812">Transmembrane</keyword>
<sequence length="517" mass="57899">MELLFGIDVPLSVVLLPVTLLLAYLYGTWPYGTWRSLGIRGPPPTAFFGNTRAFSTKGTLYTLLDWSKEYGRVYGIYLGRQPLLVTSDLDILKEVLVKDFGHFSDRFNAGIALTARPIEKGVFFVGGADWKRIRNIITPTFSAGKLKMMEHFINRCGTDLAENLVEIAEHKGKVDVKEYFGAYTLDVITGTAFGLQVNSQKDFSEPFVSNIKKMMSRAGRTNVFFILAALAPFLAPLIGKIRNRFFQPETISFLLHNIGHMVEERKREKQDRRPVDFLQLLINAESSEVAASSGNVSKKRLTKDEIIAQVFIFFIAGYETTATTLQYLAYSLAVHPDVQKREKPSYENVGKLKYLEQTIYETLRLFPPVTMVTRMASETVTIKGVTIPKGFGVLVPICDVLRDPEYFPEPEKFMPERFSSANKNDVSFLAFGFGPRLCIGMRLALLEIKIAMVHVLRAVKFNKTPDLPEKMTFKPAGGLLPSAFPILIQSELRSSENAKPAPRRRAAGPGAATVDQL</sequence>
<comment type="similarity">
    <text evidence="3 11">Belongs to the cytochrome P450 family.</text>
</comment>
<keyword evidence="15" id="KW-1185">Reference proteome</keyword>
<dbReference type="AlphaFoldDB" id="A0ABD0LQ15"/>
<dbReference type="InterPro" id="IPR002401">
    <property type="entry name" value="Cyt_P450_E_grp-I"/>
</dbReference>
<dbReference type="CDD" id="cd11055">
    <property type="entry name" value="CYP3A-like"/>
    <property type="match status" value="1"/>
</dbReference>
<evidence type="ECO:0000256" key="12">
    <source>
        <dbReference type="SAM" id="MobiDB-lite"/>
    </source>
</evidence>
<keyword evidence="8 10" id="KW-0408">Iron</keyword>
<dbReference type="InterPro" id="IPR001128">
    <property type="entry name" value="Cyt_P450"/>
</dbReference>
<evidence type="ECO:0000256" key="7">
    <source>
        <dbReference type="ARBA" id="ARBA00023002"/>
    </source>
</evidence>
<evidence type="ECO:0000256" key="4">
    <source>
        <dbReference type="ARBA" id="ARBA00022617"/>
    </source>
</evidence>
<feature type="binding site" description="axial binding residue" evidence="10">
    <location>
        <position position="438"/>
    </location>
    <ligand>
        <name>heme</name>
        <dbReference type="ChEBI" id="CHEBI:30413"/>
    </ligand>
    <ligandPart>
        <name>Fe</name>
        <dbReference type="ChEBI" id="CHEBI:18248"/>
    </ligandPart>
</feature>
<keyword evidence="7 11" id="KW-0560">Oxidoreductase</keyword>
<evidence type="ECO:0000256" key="13">
    <source>
        <dbReference type="SAM" id="Phobius"/>
    </source>
</evidence>
<comment type="subcellular location">
    <subcellularLocation>
        <location evidence="2">Endoplasmic reticulum membrane</location>
        <topology evidence="2">Peripheral membrane protein</topology>
    </subcellularLocation>
    <subcellularLocation>
        <location evidence="1">Microsome membrane</location>
        <topology evidence="1">Peripheral membrane protein</topology>
    </subcellularLocation>
</comment>
<keyword evidence="13" id="KW-0472">Membrane</keyword>
<reference evidence="14 15" key="1">
    <citation type="journal article" date="2023" name="Sci. Data">
        <title>Genome assembly of the Korean intertidal mud-creeper Batillaria attramentaria.</title>
        <authorList>
            <person name="Patra A.K."/>
            <person name="Ho P.T."/>
            <person name="Jun S."/>
            <person name="Lee S.J."/>
            <person name="Kim Y."/>
            <person name="Won Y.J."/>
        </authorList>
    </citation>
    <scope>NUCLEOTIDE SEQUENCE [LARGE SCALE GENOMIC DNA]</scope>
    <source>
        <strain evidence="14">Wonlab-2016</strain>
    </source>
</reference>